<reference evidence="9 10" key="1">
    <citation type="submission" date="2016-10" db="EMBL/GenBank/DDBJ databases">
        <authorList>
            <person name="de Groot N.N."/>
        </authorList>
    </citation>
    <scope>NUCLEOTIDE SEQUENCE [LARGE SCALE GENOMIC DNA]</scope>
    <source>
        <strain evidence="9 10">DSM 15019</strain>
    </source>
</reference>
<evidence type="ECO:0000256" key="5">
    <source>
        <dbReference type="ARBA" id="ARBA00022927"/>
    </source>
</evidence>
<dbReference type="GO" id="GO:0044781">
    <property type="term" value="P:bacterial-type flagellum organization"/>
    <property type="evidence" value="ECO:0007669"/>
    <property type="project" value="UniProtKB-KW"/>
</dbReference>
<keyword evidence="9" id="KW-0282">Flagellum</keyword>
<keyword evidence="6" id="KW-1006">Bacterial flagellum protein export</keyword>
<dbReference type="GeneID" id="36299524"/>
<feature type="region of interest" description="Disordered" evidence="7">
    <location>
        <begin position="1"/>
        <end position="33"/>
    </location>
</feature>
<gene>
    <name evidence="9" type="ORF">SAMN04489809_2806</name>
</gene>
<proteinExistence type="inferred from homology"/>
<keyword evidence="9" id="KW-0969">Cilium</keyword>
<evidence type="ECO:0000256" key="7">
    <source>
        <dbReference type="SAM" id="MobiDB-lite"/>
    </source>
</evidence>
<name>A0A1H1VGA1_9MICO</name>
<dbReference type="Pfam" id="PF02108">
    <property type="entry name" value="FliH"/>
    <property type="match status" value="1"/>
</dbReference>
<dbReference type="GO" id="GO:0005829">
    <property type="term" value="C:cytosol"/>
    <property type="evidence" value="ECO:0007669"/>
    <property type="project" value="TreeGrafter"/>
</dbReference>
<evidence type="ECO:0000256" key="4">
    <source>
        <dbReference type="ARBA" id="ARBA00022795"/>
    </source>
</evidence>
<evidence type="ECO:0000313" key="10">
    <source>
        <dbReference type="Proteomes" id="UP000182126"/>
    </source>
</evidence>
<keyword evidence="5" id="KW-0653">Protein transport</keyword>
<feature type="domain" description="Flagellar assembly protein FliH/Type III secretion system HrpE" evidence="8">
    <location>
        <begin position="71"/>
        <end position="190"/>
    </location>
</feature>
<dbReference type="GO" id="GO:0015031">
    <property type="term" value="P:protein transport"/>
    <property type="evidence" value="ECO:0007669"/>
    <property type="project" value="UniProtKB-KW"/>
</dbReference>
<dbReference type="Proteomes" id="UP000182126">
    <property type="component" value="Chromosome I"/>
</dbReference>
<dbReference type="RefSeq" id="WP_083371016.1">
    <property type="nucleotide sequence ID" value="NZ_LT629770.1"/>
</dbReference>
<sequence>MSTDAFAPAAFPRLGGSDHRAEQERARRRGYAEGHAAGFRAGVADAEAARREAEAAQAERERSRAEDVSAAVAALHAAARSLTARATALESAATAQVLSHAIDLAELILAAELGDAGSSAAAAARRALSATDAAAVRRLRVHPEDLRILAEEAGEGISEMALVADDTLARGDAVAELEHGLIDARVGTALARARRAVREGAP</sequence>
<keyword evidence="4" id="KW-1005">Bacterial flagellum biogenesis</keyword>
<keyword evidence="3" id="KW-0813">Transport</keyword>
<evidence type="ECO:0000313" key="9">
    <source>
        <dbReference type="EMBL" id="SDS83818.1"/>
    </source>
</evidence>
<keyword evidence="9" id="KW-0966">Cell projection</keyword>
<dbReference type="AlphaFoldDB" id="A0A1H1VGA1"/>
<comment type="function">
    <text evidence="1">Needed for flagellar regrowth and assembly.</text>
</comment>
<evidence type="ECO:0000256" key="1">
    <source>
        <dbReference type="ARBA" id="ARBA00003041"/>
    </source>
</evidence>
<evidence type="ECO:0000256" key="2">
    <source>
        <dbReference type="ARBA" id="ARBA00006602"/>
    </source>
</evidence>
<comment type="similarity">
    <text evidence="2">Belongs to the FliH family.</text>
</comment>
<dbReference type="PANTHER" id="PTHR34982:SF1">
    <property type="entry name" value="FLAGELLAR ASSEMBLY PROTEIN FLIH"/>
    <property type="match status" value="1"/>
</dbReference>
<evidence type="ECO:0000256" key="3">
    <source>
        <dbReference type="ARBA" id="ARBA00022448"/>
    </source>
</evidence>
<accession>A0A1H1VGA1</accession>
<dbReference type="PANTHER" id="PTHR34982">
    <property type="entry name" value="YOP PROTEINS TRANSLOCATION PROTEIN L"/>
    <property type="match status" value="1"/>
</dbReference>
<protein>
    <submittedName>
        <fullName evidence="9">Flagellar assembly protein FliH</fullName>
    </submittedName>
</protein>
<dbReference type="InterPro" id="IPR051472">
    <property type="entry name" value="T3SS_Stator/FliH"/>
</dbReference>
<evidence type="ECO:0000259" key="8">
    <source>
        <dbReference type="Pfam" id="PF02108"/>
    </source>
</evidence>
<dbReference type="InterPro" id="IPR018035">
    <property type="entry name" value="Flagellar_FliH/T3SS_HrpE"/>
</dbReference>
<organism evidence="9 10">
    <name type="scientific">Microbacterium paraoxydans</name>
    <dbReference type="NCBI Taxonomy" id="199592"/>
    <lineage>
        <taxon>Bacteria</taxon>
        <taxon>Bacillati</taxon>
        <taxon>Actinomycetota</taxon>
        <taxon>Actinomycetes</taxon>
        <taxon>Micrococcales</taxon>
        <taxon>Microbacteriaceae</taxon>
        <taxon>Microbacterium</taxon>
    </lineage>
</organism>
<feature type="compositionally biased region" description="Basic and acidic residues" evidence="7">
    <location>
        <begin position="16"/>
        <end position="25"/>
    </location>
</feature>
<evidence type="ECO:0000256" key="6">
    <source>
        <dbReference type="ARBA" id="ARBA00023225"/>
    </source>
</evidence>
<dbReference type="EMBL" id="LT629770">
    <property type="protein sequence ID" value="SDS83818.1"/>
    <property type="molecule type" value="Genomic_DNA"/>
</dbReference>